<evidence type="ECO:0000256" key="2">
    <source>
        <dbReference type="ARBA" id="ARBA00013274"/>
    </source>
</evidence>
<dbReference type="SUPFAM" id="SSF52151">
    <property type="entry name" value="FabD/lysophospholipase-like"/>
    <property type="match status" value="1"/>
</dbReference>
<dbReference type="GO" id="GO:0004623">
    <property type="term" value="F:phospholipase A2 activity"/>
    <property type="evidence" value="ECO:0007669"/>
    <property type="project" value="TreeGrafter"/>
</dbReference>
<comment type="caution">
    <text evidence="12">The sequence shown here is derived from an EMBL/GenBank/DDBJ whole genome shotgun (WGS) entry which is preliminary data.</text>
</comment>
<name>A0A9P6W575_RHOMI</name>
<proteinExistence type="inferred from homology"/>
<evidence type="ECO:0000256" key="10">
    <source>
        <dbReference type="SAM" id="Phobius"/>
    </source>
</evidence>
<dbReference type="SMART" id="SM00022">
    <property type="entry name" value="PLAc"/>
    <property type="match status" value="1"/>
</dbReference>
<keyword evidence="3 9" id="KW-0732">Signal</keyword>
<dbReference type="OrthoDB" id="4084751at2759"/>
<keyword evidence="10" id="KW-1133">Transmembrane helix</keyword>
<evidence type="ECO:0000256" key="8">
    <source>
        <dbReference type="PROSITE-ProRule" id="PRU00555"/>
    </source>
</evidence>
<dbReference type="GO" id="GO:0005829">
    <property type="term" value="C:cytosol"/>
    <property type="evidence" value="ECO:0007669"/>
    <property type="project" value="TreeGrafter"/>
</dbReference>
<dbReference type="PANTHER" id="PTHR10728">
    <property type="entry name" value="CYTOSOLIC PHOSPHOLIPASE A2"/>
    <property type="match status" value="1"/>
</dbReference>
<accession>A0A9P6W575</accession>
<protein>
    <recommendedName>
        <fullName evidence="2 9">Lysophospholipase</fullName>
        <ecNumber evidence="2 9">3.1.1.5</ecNumber>
    </recommendedName>
</protein>
<comment type="similarity">
    <text evidence="1 9">Belongs to the lysophospholipase family.</text>
</comment>
<evidence type="ECO:0000256" key="3">
    <source>
        <dbReference type="ARBA" id="ARBA00022729"/>
    </source>
</evidence>
<feature type="domain" description="PLA2c" evidence="11">
    <location>
        <begin position="28"/>
        <end position="607"/>
    </location>
</feature>
<feature type="chain" id="PRO_5040538252" description="Lysophospholipase" evidence="9">
    <location>
        <begin position="18"/>
        <end position="658"/>
    </location>
</feature>
<comment type="catalytic activity">
    <reaction evidence="9">
        <text>a 1-acyl-sn-glycero-3-phosphocholine + H2O = sn-glycerol 3-phosphocholine + a fatty acid + H(+)</text>
        <dbReference type="Rhea" id="RHEA:15177"/>
        <dbReference type="ChEBI" id="CHEBI:15377"/>
        <dbReference type="ChEBI" id="CHEBI:15378"/>
        <dbReference type="ChEBI" id="CHEBI:16870"/>
        <dbReference type="ChEBI" id="CHEBI:28868"/>
        <dbReference type="ChEBI" id="CHEBI:58168"/>
        <dbReference type="EC" id="3.1.1.5"/>
    </reaction>
</comment>
<dbReference type="PROSITE" id="PS51210">
    <property type="entry name" value="PLA2C"/>
    <property type="match status" value="1"/>
</dbReference>
<keyword evidence="6 8" id="KW-0443">Lipid metabolism</keyword>
<dbReference type="AlphaFoldDB" id="A0A9P6W575"/>
<dbReference type="EMBL" id="PUHQ01000023">
    <property type="protein sequence ID" value="KAG0662908.1"/>
    <property type="molecule type" value="Genomic_DNA"/>
</dbReference>
<keyword evidence="10" id="KW-0812">Transmembrane</keyword>
<gene>
    <name evidence="12" type="primary">PLB1</name>
    <name evidence="12" type="ORF">C6P46_002996</name>
</gene>
<keyword evidence="7" id="KW-0325">Glycoprotein</keyword>
<dbReference type="InterPro" id="IPR016035">
    <property type="entry name" value="Acyl_Trfase/lysoPLipase"/>
</dbReference>
<dbReference type="EC" id="3.1.1.5" evidence="2 9"/>
<evidence type="ECO:0000256" key="6">
    <source>
        <dbReference type="ARBA" id="ARBA00023098"/>
    </source>
</evidence>
<dbReference type="InterPro" id="IPR002642">
    <property type="entry name" value="LysoPLipase_cat_dom"/>
</dbReference>
<feature type="transmembrane region" description="Helical" evidence="10">
    <location>
        <begin position="635"/>
        <end position="657"/>
    </location>
</feature>
<organism evidence="12 13">
    <name type="scientific">Rhodotorula mucilaginosa</name>
    <name type="common">Yeast</name>
    <name type="synonym">Rhodotorula rubra</name>
    <dbReference type="NCBI Taxonomy" id="5537"/>
    <lineage>
        <taxon>Eukaryota</taxon>
        <taxon>Fungi</taxon>
        <taxon>Dikarya</taxon>
        <taxon>Basidiomycota</taxon>
        <taxon>Pucciniomycotina</taxon>
        <taxon>Microbotryomycetes</taxon>
        <taxon>Sporidiobolales</taxon>
        <taxon>Sporidiobolaceae</taxon>
        <taxon>Rhodotorula</taxon>
    </lineage>
</organism>
<dbReference type="GO" id="GO:0004622">
    <property type="term" value="F:phosphatidylcholine lysophospholipase activity"/>
    <property type="evidence" value="ECO:0007669"/>
    <property type="project" value="UniProtKB-EC"/>
</dbReference>
<dbReference type="GO" id="GO:0046475">
    <property type="term" value="P:glycerophospholipid catabolic process"/>
    <property type="evidence" value="ECO:0007669"/>
    <property type="project" value="TreeGrafter"/>
</dbReference>
<evidence type="ECO:0000256" key="5">
    <source>
        <dbReference type="ARBA" id="ARBA00022963"/>
    </source>
</evidence>
<keyword evidence="13" id="KW-1185">Reference proteome</keyword>
<evidence type="ECO:0000256" key="9">
    <source>
        <dbReference type="RuleBase" id="RU362103"/>
    </source>
</evidence>
<keyword evidence="10" id="KW-0472">Membrane</keyword>
<sequence length="658" mass="69094">MHASAALALLSATAVVAQTGTYAPSYVSCPSESLVSRAGSPLANNQTLYPGEREYLDNRRNNVLPDLWRQYLADSATGSTGYDASALVAAQPNLGIAISGGGLRASLYGAGVLSAIDNRNSSTAGGLWQLASHLSGLSGGSWTVTSVSINDMPSIWSLVEGINAPPPTDGWNLDYSIVTPGNGVLGIGDTADYLGDIQDDVRQKVQAGFPISLTDFWGRALAYHFLNQTNTSNFYDAGPHNEGTLFSSIRLASNFQNNSMPVPILVTTSRVSEQQQITNDSTSVIPLENTGFEITPFTFGSFQPTLSAYIPIEYLGTELSNGQPQNSSACVNGFENAGFMMGSSASLFNAVQSSFAGAAFSNLITSLLQAVSSLDPSSDSVSLVANYPNSFGNFTPEGGYTFESSGNEILQITDGGEDGQNVPLDPLLVKAREIDAIFAIDGSADTNYSYANGTSLIATSDKVNLYMHNYTAFPPIPATQADFVQQGLNLRPTFFGCNSTAGGNVTAEGAYPLIIYLPNAPGDNPGTTNYSTFKLEYSPEEVSTFLNAAHAYTLRGFPNSTSSQTDEQWPLCLKCAVVDRARERAGLNRTSECSSCFDRYCWSEDKADALTNATQSANGGSTSASTSPSSGALPALSGAGSVLATVAASLAAGLFLLA</sequence>
<dbReference type="Pfam" id="PF01735">
    <property type="entry name" value="PLA2_B"/>
    <property type="match status" value="1"/>
</dbReference>
<dbReference type="PANTHER" id="PTHR10728:SF33">
    <property type="entry name" value="LYSOPHOSPHOLIPASE 1-RELATED"/>
    <property type="match status" value="1"/>
</dbReference>
<keyword evidence="4 8" id="KW-0378">Hydrolase</keyword>
<dbReference type="Gene3D" id="3.40.1090.10">
    <property type="entry name" value="Cytosolic phospholipase A2 catalytic domain"/>
    <property type="match status" value="1"/>
</dbReference>
<evidence type="ECO:0000256" key="4">
    <source>
        <dbReference type="ARBA" id="ARBA00022801"/>
    </source>
</evidence>
<dbReference type="Proteomes" id="UP000777482">
    <property type="component" value="Unassembled WGS sequence"/>
</dbReference>
<evidence type="ECO:0000259" key="11">
    <source>
        <dbReference type="PROSITE" id="PS51210"/>
    </source>
</evidence>
<evidence type="ECO:0000313" key="12">
    <source>
        <dbReference type="EMBL" id="KAG0662908.1"/>
    </source>
</evidence>
<keyword evidence="5 8" id="KW-0442">Lipid degradation</keyword>
<evidence type="ECO:0000313" key="13">
    <source>
        <dbReference type="Proteomes" id="UP000777482"/>
    </source>
</evidence>
<evidence type="ECO:0000256" key="7">
    <source>
        <dbReference type="ARBA" id="ARBA00023180"/>
    </source>
</evidence>
<evidence type="ECO:0000256" key="1">
    <source>
        <dbReference type="ARBA" id="ARBA00008780"/>
    </source>
</evidence>
<feature type="signal peptide" evidence="9">
    <location>
        <begin position="1"/>
        <end position="17"/>
    </location>
</feature>
<reference evidence="12 13" key="1">
    <citation type="submission" date="2020-11" db="EMBL/GenBank/DDBJ databases">
        <title>Kefir isolates.</title>
        <authorList>
            <person name="Marcisauskas S."/>
            <person name="Kim Y."/>
            <person name="Blasche S."/>
        </authorList>
    </citation>
    <scope>NUCLEOTIDE SEQUENCE [LARGE SCALE GENOMIC DNA]</scope>
    <source>
        <strain evidence="12 13">KR</strain>
    </source>
</reference>